<feature type="domain" description="Amidase" evidence="2">
    <location>
        <begin position="26"/>
        <end position="453"/>
    </location>
</feature>
<dbReference type="EC" id="3.5.1.4" evidence="3"/>
<sequence length="482" mass="51310">MFNEYADYDGLGLAQLIRQREISAQEVLETAITLCERGNPALNAVVHPAYEMARQQLRQGLPDGPFAGVPMLIKNTGFEVSGQPLSSGSHLFSGVVSAQDSTLIARYRQAGLLLLGKSNTPEFALSFTTEPLAYGATRNPWDLQRTPGGSSGGSAAAVAAGWMPLANASDGAGSTRVPASHCGLFGFKPSRMRNPLGPVAVEAIAGMSTPHAVSWSVRDNAALLDASAGADRGDPYAAPASAASFLQAVSQPPRSLRIGLITHSPLGHAIDPDILRVVNEAASLCSTLGHQVEPAVCAYDIEALMRAWRIILGVNVASGMNSFAAARGIADPLSLLEPVNQQWILEGQQWRGLDYLWAINQLHAMARAMGQFFSQYDILLSPVTSETAPLLGEMQGDTRDLDAFYQRFWQHGPFTCVFNAAGCPAMSVPLGISTRGLPIGVHFGAAFGEEATLFALAGQLELVQPWFKRRPSIHSGVPHVSD</sequence>
<organism evidence="3 4">
    <name type="scientific">Winslowiella toletana</name>
    <dbReference type="NCBI Taxonomy" id="92490"/>
    <lineage>
        <taxon>Bacteria</taxon>
        <taxon>Pseudomonadati</taxon>
        <taxon>Pseudomonadota</taxon>
        <taxon>Gammaproteobacteria</taxon>
        <taxon>Enterobacterales</taxon>
        <taxon>Erwiniaceae</taxon>
        <taxon>Winslowiella</taxon>
    </lineage>
</organism>
<evidence type="ECO:0000313" key="3">
    <source>
        <dbReference type="EMBL" id="MBP2170026.1"/>
    </source>
</evidence>
<dbReference type="RefSeq" id="WP_017800809.1">
    <property type="nucleotide sequence ID" value="NZ_JAGGMQ010000001.1"/>
</dbReference>
<proteinExistence type="inferred from homology"/>
<keyword evidence="4" id="KW-1185">Reference proteome</keyword>
<evidence type="ECO:0000313" key="4">
    <source>
        <dbReference type="Proteomes" id="UP001195624"/>
    </source>
</evidence>
<dbReference type="GO" id="GO:0004040">
    <property type="term" value="F:amidase activity"/>
    <property type="evidence" value="ECO:0007669"/>
    <property type="project" value="UniProtKB-EC"/>
</dbReference>
<dbReference type="InterPro" id="IPR000120">
    <property type="entry name" value="Amidase"/>
</dbReference>
<dbReference type="EMBL" id="JAGGMQ010000001">
    <property type="protein sequence ID" value="MBP2170026.1"/>
    <property type="molecule type" value="Genomic_DNA"/>
</dbReference>
<comment type="similarity">
    <text evidence="1">Belongs to the amidase family.</text>
</comment>
<dbReference type="Pfam" id="PF01425">
    <property type="entry name" value="Amidase"/>
    <property type="match status" value="1"/>
</dbReference>
<reference evidence="3 4" key="1">
    <citation type="submission" date="2021-03" db="EMBL/GenBank/DDBJ databases">
        <authorList>
            <person name="D'Agostino P."/>
            <person name="Huntemann M."/>
            <person name="Clum A."/>
            <person name="Spunde A."/>
            <person name="Palaniappan K."/>
            <person name="Ritter S."/>
            <person name="Mikhailova N."/>
            <person name="Chen I.-M."/>
            <person name="Stamatis D."/>
            <person name="Reddy T."/>
            <person name="O'Malley R."/>
            <person name="Daum C."/>
            <person name="Shapiro N."/>
            <person name="Ivanova N."/>
            <person name="Kyrpides N."/>
            <person name="Woyke T."/>
        </authorList>
    </citation>
    <scope>NUCLEOTIDE SEQUENCE [LARGE SCALE GENOMIC DNA]</scope>
    <source>
        <strain evidence="3 4">WS4403</strain>
    </source>
</reference>
<keyword evidence="3" id="KW-0378">Hydrolase</keyword>
<evidence type="ECO:0000256" key="1">
    <source>
        <dbReference type="ARBA" id="ARBA00009199"/>
    </source>
</evidence>
<dbReference type="Proteomes" id="UP001195624">
    <property type="component" value="Unassembled WGS sequence"/>
</dbReference>
<protein>
    <submittedName>
        <fullName evidence="3">Amidase</fullName>
        <ecNumber evidence="3">3.5.1.4</ecNumber>
    </submittedName>
</protein>
<dbReference type="PANTHER" id="PTHR11895">
    <property type="entry name" value="TRANSAMIDASE"/>
    <property type="match status" value="1"/>
</dbReference>
<evidence type="ECO:0000259" key="2">
    <source>
        <dbReference type="Pfam" id="PF01425"/>
    </source>
</evidence>
<reference evidence="4" key="2">
    <citation type="submission" date="2023-07" db="EMBL/GenBank/DDBJ databases">
        <title>Genome mining of underrepresented organisms for secondary metabolites.</title>
        <authorList>
            <person name="D'Agostino P.M."/>
        </authorList>
    </citation>
    <scope>NUCLEOTIDE SEQUENCE [LARGE SCALE GENOMIC DNA]</scope>
    <source>
        <strain evidence="4">WS4403</strain>
    </source>
</reference>
<comment type="caution">
    <text evidence="3">The sequence shown here is derived from an EMBL/GenBank/DDBJ whole genome shotgun (WGS) entry which is preliminary data.</text>
</comment>
<dbReference type="InterPro" id="IPR023631">
    <property type="entry name" value="Amidase_dom"/>
</dbReference>
<dbReference type="Gene3D" id="3.90.1300.10">
    <property type="entry name" value="Amidase signature (AS) domain"/>
    <property type="match status" value="1"/>
</dbReference>
<name>A0ABS4PBL1_9GAMM</name>
<accession>A0ABS4PBL1</accession>
<gene>
    <name evidence="3" type="ORF">J2125_003218</name>
</gene>
<dbReference type="PANTHER" id="PTHR11895:SF7">
    <property type="entry name" value="GLUTAMYL-TRNA(GLN) AMIDOTRANSFERASE SUBUNIT A, MITOCHONDRIAL"/>
    <property type="match status" value="1"/>
</dbReference>
<dbReference type="InterPro" id="IPR036928">
    <property type="entry name" value="AS_sf"/>
</dbReference>
<dbReference type="SUPFAM" id="SSF75304">
    <property type="entry name" value="Amidase signature (AS) enzymes"/>
    <property type="match status" value="1"/>
</dbReference>